<dbReference type="Gene3D" id="3.40.830.10">
    <property type="entry name" value="LigB-like"/>
    <property type="match status" value="1"/>
</dbReference>
<reference evidence="1 2" key="1">
    <citation type="journal article" date="2016" name="Nat. Commun.">
        <title>Thousands of microbial genomes shed light on interconnected biogeochemical processes in an aquifer system.</title>
        <authorList>
            <person name="Anantharaman K."/>
            <person name="Brown C.T."/>
            <person name="Hug L.A."/>
            <person name="Sharon I."/>
            <person name="Castelle C.J."/>
            <person name="Probst A.J."/>
            <person name="Thomas B.C."/>
            <person name="Singh A."/>
            <person name="Wilkins M.J."/>
            <person name="Karaoz U."/>
            <person name="Brodie E.L."/>
            <person name="Williams K.H."/>
            <person name="Hubbard S.S."/>
            <person name="Banfield J.F."/>
        </authorList>
    </citation>
    <scope>NUCLEOTIDE SEQUENCE [LARGE SCALE GENOMIC DNA]</scope>
</reference>
<dbReference type="AlphaFoldDB" id="A0A1G1X4G9"/>
<dbReference type="InterPro" id="IPR002737">
    <property type="entry name" value="MEMO1_fam"/>
</dbReference>
<gene>
    <name evidence="1" type="ORF">A3D99_03195</name>
</gene>
<dbReference type="Proteomes" id="UP000177528">
    <property type="component" value="Unassembled WGS sequence"/>
</dbReference>
<name>A0A1G1X4G9_9BACT</name>
<sequence length="219" mass="24032">MKYLWAVVAGGGLILASFGYYLYAKPAPKIISGLVIPHHDIVAAQRGEFLQEAAKYVQPNTIILVSPNHYDVGKSAIQTVDKRWVLSDGSIETDSRVIQELIANGVGDEAASFIDEHGVHLVLTDVHRAFHKANLIPLIIKSTATREDVNNLTKTLGKVCSDCLIVASVDFSHYQPALLADLHEGIRSCIAMDASKWRGYLAFLRRLASVHFGELMPVL</sequence>
<dbReference type="NCBIfam" id="TIGR04336">
    <property type="entry name" value="AmmeMemoSam_B"/>
    <property type="match status" value="1"/>
</dbReference>
<dbReference type="Pfam" id="PF01875">
    <property type="entry name" value="Memo"/>
    <property type="match status" value="1"/>
</dbReference>
<evidence type="ECO:0000313" key="2">
    <source>
        <dbReference type="Proteomes" id="UP000177528"/>
    </source>
</evidence>
<protein>
    <submittedName>
        <fullName evidence="1">AmmeMemoRadiSam system protein B</fullName>
    </submittedName>
</protein>
<evidence type="ECO:0000313" key="1">
    <source>
        <dbReference type="EMBL" id="OGY34480.1"/>
    </source>
</evidence>
<proteinExistence type="predicted"/>
<comment type="caution">
    <text evidence="1">The sequence shown here is derived from an EMBL/GenBank/DDBJ whole genome shotgun (WGS) entry which is preliminary data.</text>
</comment>
<organism evidence="1 2">
    <name type="scientific">Candidatus Andersenbacteria bacterium RIFCSPHIGHO2_12_FULL_45_11</name>
    <dbReference type="NCBI Taxonomy" id="1797281"/>
    <lineage>
        <taxon>Bacteria</taxon>
        <taxon>Candidatus Anderseniibacteriota</taxon>
    </lineage>
</organism>
<dbReference type="EMBL" id="MHHR01000013">
    <property type="protein sequence ID" value="OGY34480.1"/>
    <property type="molecule type" value="Genomic_DNA"/>
</dbReference>
<accession>A0A1G1X4G9</accession>